<comment type="caution">
    <text evidence="1">The sequence shown here is derived from an EMBL/GenBank/DDBJ whole genome shotgun (WGS) entry which is preliminary data.</text>
</comment>
<gene>
    <name evidence="1" type="ORF">ZIOFF_020607</name>
</gene>
<proteinExistence type="predicted"/>
<evidence type="ECO:0000313" key="2">
    <source>
        <dbReference type="Proteomes" id="UP000734854"/>
    </source>
</evidence>
<dbReference type="AlphaFoldDB" id="A0A8J5HA96"/>
<dbReference type="EMBL" id="JACMSC010000006">
    <property type="protein sequence ID" value="KAG6517227.1"/>
    <property type="molecule type" value="Genomic_DNA"/>
</dbReference>
<keyword evidence="2" id="KW-1185">Reference proteome</keyword>
<organism evidence="1 2">
    <name type="scientific">Zingiber officinale</name>
    <name type="common">Ginger</name>
    <name type="synonym">Amomum zingiber</name>
    <dbReference type="NCBI Taxonomy" id="94328"/>
    <lineage>
        <taxon>Eukaryota</taxon>
        <taxon>Viridiplantae</taxon>
        <taxon>Streptophyta</taxon>
        <taxon>Embryophyta</taxon>
        <taxon>Tracheophyta</taxon>
        <taxon>Spermatophyta</taxon>
        <taxon>Magnoliopsida</taxon>
        <taxon>Liliopsida</taxon>
        <taxon>Zingiberales</taxon>
        <taxon>Zingiberaceae</taxon>
        <taxon>Zingiber</taxon>
    </lineage>
</organism>
<accession>A0A8J5HA96</accession>
<evidence type="ECO:0000313" key="1">
    <source>
        <dbReference type="EMBL" id="KAG6517227.1"/>
    </source>
</evidence>
<reference evidence="1 2" key="1">
    <citation type="submission" date="2020-08" db="EMBL/GenBank/DDBJ databases">
        <title>Plant Genome Project.</title>
        <authorList>
            <person name="Zhang R.-G."/>
        </authorList>
    </citation>
    <scope>NUCLEOTIDE SEQUENCE [LARGE SCALE GENOMIC DNA]</scope>
    <source>
        <tissue evidence="1">Rhizome</tissue>
    </source>
</reference>
<name>A0A8J5HA96_ZINOF</name>
<sequence length="75" mass="8543">MFVHGNRDVPGAGQPSRELHQITGLNLHELVALPFREDLHLAFQQIASLLRRVRPWKFAGRTAPPSQIAQREAYM</sequence>
<protein>
    <submittedName>
        <fullName evidence="1">Uncharacterized protein</fullName>
    </submittedName>
</protein>
<dbReference type="Proteomes" id="UP000734854">
    <property type="component" value="Unassembled WGS sequence"/>
</dbReference>